<accession>A0A9P5UDU3</accession>
<evidence type="ECO:0008006" key="3">
    <source>
        <dbReference type="Google" id="ProtNLM"/>
    </source>
</evidence>
<dbReference type="OrthoDB" id="2788229at2759"/>
<sequence length="450" mass="50958">MDLIKRLCCPHTPRRKSVLEPTRGGLDSTEVTSVRLPIELVELIIDNLRGDRVSLSRCSIICKSWFPRSRARILSFAISITREKAEQMYILLQCSHTTLPASLFTFSMDIPDERRWPELFFKNLLKWKIVTKEIRIHVSATRFMTLRPVLETAICDSVQTLRLMVIRYSDEPDRFDDEPIDLVEEAGGWPIVSGAISRLIASCSGNLLNLYLSVPNHYQYLDSHLCRHQQPDAQLRIHTLRISNGGPDEVLPILLSSGVDTTSILDLRFPLAPYLDHDGHIQQHSLQKLLGSNLAGFKNIEKLSLDIPDYYSDPVLHLDVLHLNSLPNLRSLHLFLTVYGTYIGRSKTLQIQPLHLKPVVTMLVDLLSCAHSSTLLHLVIYHQPYSSKFIWDSSAESVTPDLLRLDGLLNDGRFPNLTNIMLRSPGLAPLFPISNGKGLLTEFFSDDEAI</sequence>
<keyword evidence="2" id="KW-1185">Reference proteome</keyword>
<dbReference type="Proteomes" id="UP000772434">
    <property type="component" value="Unassembled WGS sequence"/>
</dbReference>
<protein>
    <recommendedName>
        <fullName evidence="3">F-box domain-containing protein</fullName>
    </recommendedName>
</protein>
<dbReference type="EMBL" id="JADNRY010000012">
    <property type="protein sequence ID" value="KAF9074598.1"/>
    <property type="molecule type" value="Genomic_DNA"/>
</dbReference>
<reference evidence="1" key="1">
    <citation type="submission" date="2020-11" db="EMBL/GenBank/DDBJ databases">
        <authorList>
            <consortium name="DOE Joint Genome Institute"/>
            <person name="Ahrendt S."/>
            <person name="Riley R."/>
            <person name="Andreopoulos W."/>
            <person name="Labutti K."/>
            <person name="Pangilinan J."/>
            <person name="Ruiz-Duenas F.J."/>
            <person name="Barrasa J.M."/>
            <person name="Sanchez-Garcia M."/>
            <person name="Camarero S."/>
            <person name="Miyauchi S."/>
            <person name="Serrano A."/>
            <person name="Linde D."/>
            <person name="Babiker R."/>
            <person name="Drula E."/>
            <person name="Ayuso-Fernandez I."/>
            <person name="Pacheco R."/>
            <person name="Padilla G."/>
            <person name="Ferreira P."/>
            <person name="Barriuso J."/>
            <person name="Kellner H."/>
            <person name="Castanera R."/>
            <person name="Alfaro M."/>
            <person name="Ramirez L."/>
            <person name="Pisabarro A.G."/>
            <person name="Kuo A."/>
            <person name="Tritt A."/>
            <person name="Lipzen A."/>
            <person name="He G."/>
            <person name="Yan M."/>
            <person name="Ng V."/>
            <person name="Cullen D."/>
            <person name="Martin F."/>
            <person name="Rosso M.-N."/>
            <person name="Henrissat B."/>
            <person name="Hibbett D."/>
            <person name="Martinez A.T."/>
            <person name="Grigoriev I.V."/>
        </authorList>
    </citation>
    <scope>NUCLEOTIDE SEQUENCE</scope>
    <source>
        <strain evidence="1">AH 40177</strain>
    </source>
</reference>
<proteinExistence type="predicted"/>
<evidence type="ECO:0000313" key="2">
    <source>
        <dbReference type="Proteomes" id="UP000772434"/>
    </source>
</evidence>
<evidence type="ECO:0000313" key="1">
    <source>
        <dbReference type="EMBL" id="KAF9074598.1"/>
    </source>
</evidence>
<organism evidence="1 2">
    <name type="scientific">Rhodocollybia butyracea</name>
    <dbReference type="NCBI Taxonomy" id="206335"/>
    <lineage>
        <taxon>Eukaryota</taxon>
        <taxon>Fungi</taxon>
        <taxon>Dikarya</taxon>
        <taxon>Basidiomycota</taxon>
        <taxon>Agaricomycotina</taxon>
        <taxon>Agaricomycetes</taxon>
        <taxon>Agaricomycetidae</taxon>
        <taxon>Agaricales</taxon>
        <taxon>Marasmiineae</taxon>
        <taxon>Omphalotaceae</taxon>
        <taxon>Rhodocollybia</taxon>
    </lineage>
</organism>
<dbReference type="AlphaFoldDB" id="A0A9P5UDU3"/>
<gene>
    <name evidence="1" type="ORF">BDP27DRAFT_1416012</name>
</gene>
<comment type="caution">
    <text evidence="1">The sequence shown here is derived from an EMBL/GenBank/DDBJ whole genome shotgun (WGS) entry which is preliminary data.</text>
</comment>
<name>A0A9P5UDU3_9AGAR</name>